<dbReference type="PROSITE" id="PS51464">
    <property type="entry name" value="SIS"/>
    <property type="match status" value="1"/>
</dbReference>
<evidence type="ECO:0000256" key="3">
    <source>
        <dbReference type="ARBA" id="ARBA00023163"/>
    </source>
</evidence>
<keyword evidence="7" id="KW-1185">Reference proteome</keyword>
<proteinExistence type="predicted"/>
<protein>
    <submittedName>
        <fullName evidence="6">MurR/RpiR family transcriptional regulator</fullName>
    </submittedName>
</protein>
<evidence type="ECO:0000313" key="7">
    <source>
        <dbReference type="Proteomes" id="UP000663505"/>
    </source>
</evidence>
<evidence type="ECO:0000313" key="6">
    <source>
        <dbReference type="EMBL" id="QSO47054.1"/>
    </source>
</evidence>
<dbReference type="InterPro" id="IPR009057">
    <property type="entry name" value="Homeodomain-like_sf"/>
</dbReference>
<dbReference type="PANTHER" id="PTHR30514:SF1">
    <property type="entry name" value="HTH-TYPE TRANSCRIPTIONAL REGULATOR HEXR-RELATED"/>
    <property type="match status" value="1"/>
</dbReference>
<dbReference type="InterPro" id="IPR047640">
    <property type="entry name" value="RpiR-like"/>
</dbReference>
<dbReference type="InterPro" id="IPR001347">
    <property type="entry name" value="SIS_dom"/>
</dbReference>
<dbReference type="CDD" id="cd05013">
    <property type="entry name" value="SIS_RpiR"/>
    <property type="match status" value="1"/>
</dbReference>
<dbReference type="SUPFAM" id="SSF46689">
    <property type="entry name" value="Homeodomain-like"/>
    <property type="match status" value="1"/>
</dbReference>
<reference evidence="6 7" key="1">
    <citation type="submission" date="2021-02" db="EMBL/GenBank/DDBJ databases">
        <title>Alicyclobacillus curvatus sp. nov. and Alicyclobacillus mengziensis sp. nov., two acidophilic bacteria isolated from acid mine drainage.</title>
        <authorList>
            <person name="Huang Y."/>
        </authorList>
    </citation>
    <scope>NUCLEOTIDE SEQUENCE [LARGE SCALE GENOMIC DNA]</scope>
    <source>
        <strain evidence="6 7">S30H14</strain>
    </source>
</reference>
<keyword evidence="1" id="KW-0805">Transcription regulation</keyword>
<dbReference type="PROSITE" id="PS51071">
    <property type="entry name" value="HTH_RPIR"/>
    <property type="match status" value="1"/>
</dbReference>
<dbReference type="RefSeq" id="WP_206656418.1">
    <property type="nucleotide sequence ID" value="NZ_CP071182.1"/>
</dbReference>
<dbReference type="InterPro" id="IPR000281">
    <property type="entry name" value="HTH_RpiR"/>
</dbReference>
<keyword evidence="2" id="KW-0238">DNA-binding</keyword>
<dbReference type="GO" id="GO:1901135">
    <property type="term" value="P:carbohydrate derivative metabolic process"/>
    <property type="evidence" value="ECO:0007669"/>
    <property type="project" value="InterPro"/>
</dbReference>
<keyword evidence="3" id="KW-0804">Transcription</keyword>
<dbReference type="Pfam" id="PF01418">
    <property type="entry name" value="HTH_6"/>
    <property type="match status" value="1"/>
</dbReference>
<gene>
    <name evidence="6" type="ORF">JZ786_22010</name>
</gene>
<name>A0A9X7VYI2_9BACL</name>
<dbReference type="InterPro" id="IPR035472">
    <property type="entry name" value="RpiR-like_SIS"/>
</dbReference>
<evidence type="ECO:0000256" key="2">
    <source>
        <dbReference type="ARBA" id="ARBA00023125"/>
    </source>
</evidence>
<dbReference type="GO" id="GO:0003677">
    <property type="term" value="F:DNA binding"/>
    <property type="evidence" value="ECO:0007669"/>
    <property type="project" value="UniProtKB-KW"/>
</dbReference>
<dbReference type="PANTHER" id="PTHR30514">
    <property type="entry name" value="GLUCOKINASE"/>
    <property type="match status" value="1"/>
</dbReference>
<dbReference type="AlphaFoldDB" id="A0A9X7VYI2"/>
<dbReference type="Pfam" id="PF01380">
    <property type="entry name" value="SIS"/>
    <property type="match status" value="1"/>
</dbReference>
<feature type="domain" description="HTH rpiR-type" evidence="4">
    <location>
        <begin position="6"/>
        <end position="82"/>
    </location>
</feature>
<dbReference type="GO" id="GO:0003700">
    <property type="term" value="F:DNA-binding transcription factor activity"/>
    <property type="evidence" value="ECO:0007669"/>
    <property type="project" value="InterPro"/>
</dbReference>
<dbReference type="EMBL" id="CP071182">
    <property type="protein sequence ID" value="QSO47054.1"/>
    <property type="molecule type" value="Genomic_DNA"/>
</dbReference>
<organism evidence="6 7">
    <name type="scientific">Alicyclobacillus mengziensis</name>
    <dbReference type="NCBI Taxonomy" id="2931921"/>
    <lineage>
        <taxon>Bacteria</taxon>
        <taxon>Bacillati</taxon>
        <taxon>Bacillota</taxon>
        <taxon>Bacilli</taxon>
        <taxon>Bacillales</taxon>
        <taxon>Alicyclobacillaceae</taxon>
        <taxon>Alicyclobacillus</taxon>
    </lineage>
</organism>
<evidence type="ECO:0000256" key="1">
    <source>
        <dbReference type="ARBA" id="ARBA00023015"/>
    </source>
</evidence>
<evidence type="ECO:0000259" key="5">
    <source>
        <dbReference type="PROSITE" id="PS51464"/>
    </source>
</evidence>
<dbReference type="InterPro" id="IPR036388">
    <property type="entry name" value="WH-like_DNA-bd_sf"/>
</dbReference>
<feature type="domain" description="SIS" evidence="5">
    <location>
        <begin position="126"/>
        <end position="266"/>
    </location>
</feature>
<dbReference type="Gene3D" id="3.40.50.10490">
    <property type="entry name" value="Glucose-6-phosphate isomerase like protein, domain 1"/>
    <property type="match status" value="1"/>
</dbReference>
<dbReference type="KEGG" id="afx:JZ786_22010"/>
<dbReference type="InterPro" id="IPR046348">
    <property type="entry name" value="SIS_dom_sf"/>
</dbReference>
<evidence type="ECO:0000259" key="4">
    <source>
        <dbReference type="PROSITE" id="PS51071"/>
    </source>
</evidence>
<sequence>MLYMPGGGLVRLEESLDDLPESEAKIARYILDHPAEFVNMTVQDLSQESNGSPAAVVRLWKSLGFDGYHDFKLRVASDLQSKSLTKYVELSSGSSFGSILHSVEDSNIHSIQNTLRLLREPDVEATVRALHDAKRTVTMGVGASGVVADDIQQKLMRIGLPVNTAHDFHQGAMLAAQLREGDVFLAVSYSGTTSDVFEVAEIAKNNGAIVIALTRFGDTPLSRMADICLYISAVEPKMRVAATASRISALVIVDTVFIYLANQDKDKVYNALEATRQVIGKHKID</sequence>
<dbReference type="Proteomes" id="UP000663505">
    <property type="component" value="Chromosome"/>
</dbReference>
<accession>A0A9X7VYI2</accession>
<dbReference type="SUPFAM" id="SSF53697">
    <property type="entry name" value="SIS domain"/>
    <property type="match status" value="1"/>
</dbReference>
<dbReference type="Gene3D" id="1.10.10.10">
    <property type="entry name" value="Winged helix-like DNA-binding domain superfamily/Winged helix DNA-binding domain"/>
    <property type="match status" value="1"/>
</dbReference>
<dbReference type="GO" id="GO:0097367">
    <property type="term" value="F:carbohydrate derivative binding"/>
    <property type="evidence" value="ECO:0007669"/>
    <property type="project" value="InterPro"/>
</dbReference>